<accession>A0A679JM27</accession>
<dbReference type="AlphaFoldDB" id="A0A679JM27"/>
<evidence type="ECO:0000313" key="1">
    <source>
        <dbReference type="EMBL" id="CAA2110081.1"/>
    </source>
</evidence>
<organism evidence="1">
    <name type="scientific">Variovorax paradoxus</name>
    <dbReference type="NCBI Taxonomy" id="34073"/>
    <lineage>
        <taxon>Bacteria</taxon>
        <taxon>Pseudomonadati</taxon>
        <taxon>Pseudomonadota</taxon>
        <taxon>Betaproteobacteria</taxon>
        <taxon>Burkholderiales</taxon>
        <taxon>Comamonadaceae</taxon>
        <taxon>Variovorax</taxon>
    </lineage>
</organism>
<protein>
    <submittedName>
        <fullName evidence="1">Uncharacterized protein</fullName>
    </submittedName>
</protein>
<name>A0A679JM27_VARPD</name>
<proteinExistence type="predicted"/>
<dbReference type="EMBL" id="LR743508">
    <property type="protein sequence ID" value="CAA2110081.1"/>
    <property type="molecule type" value="Genomic_DNA"/>
</dbReference>
<gene>
    <name evidence="1" type="ORF">VVAX_06353</name>
</gene>
<reference evidence="1" key="1">
    <citation type="submission" date="2019-12" db="EMBL/GenBank/DDBJ databases">
        <authorList>
            <person name="Cremers G."/>
        </authorList>
    </citation>
    <scope>NUCLEOTIDE SEQUENCE</scope>
    <source>
        <strain evidence="1">Vvax</strain>
    </source>
</reference>
<sequence length="275" mass="30146">MAGLRAGLPALRAQARLLRLRVDALVRLLDGSGAAELAQLQLDAVELVQVDLRCDLGGQSAEAGFKLILACDIEQVELVTRQAVLGLHLVIQDHAADVAMVHQCALNAAAVEATYQNDRDTISQFPNLGLTRFLIHDAEGPVAKLSGAELTLLNTKLAAHAAVTWVRAKLPGTRVHRSGEWLYVPETLKNFPYQPSAEVFHDWIWESRAGHGQAAGVMLTYLGPIHGKKLLLGTPYTWVQATDGNRNWKVSHPNLVLNVILDRHKALLITFYKLN</sequence>